<organism evidence="10 11">
    <name type="scientific">Echinicola pacifica</name>
    <dbReference type="NCBI Taxonomy" id="346377"/>
    <lineage>
        <taxon>Bacteria</taxon>
        <taxon>Pseudomonadati</taxon>
        <taxon>Bacteroidota</taxon>
        <taxon>Cytophagia</taxon>
        <taxon>Cytophagales</taxon>
        <taxon>Cyclobacteriaceae</taxon>
        <taxon>Echinicola</taxon>
    </lineage>
</organism>
<proteinExistence type="predicted"/>
<dbReference type="GO" id="GO:0051536">
    <property type="term" value="F:iron-sulfur cluster binding"/>
    <property type="evidence" value="ECO:0007669"/>
    <property type="project" value="UniProtKB-KW"/>
</dbReference>
<dbReference type="PROSITE" id="PS51387">
    <property type="entry name" value="FAD_PCMH"/>
    <property type="match status" value="1"/>
</dbReference>
<dbReference type="SUPFAM" id="SSF55103">
    <property type="entry name" value="FAD-linked oxidases, C-terminal domain"/>
    <property type="match status" value="1"/>
</dbReference>
<gene>
    <name evidence="10" type="ORF">GCM10007049_24630</name>
</gene>
<evidence type="ECO:0000259" key="8">
    <source>
        <dbReference type="PROSITE" id="PS51379"/>
    </source>
</evidence>
<reference evidence="10" key="2">
    <citation type="submission" date="2020-09" db="EMBL/GenBank/DDBJ databases">
        <authorList>
            <person name="Sun Q."/>
            <person name="Kim S."/>
        </authorList>
    </citation>
    <scope>NUCLEOTIDE SEQUENCE</scope>
    <source>
        <strain evidence="10">KCTC 12368</strain>
    </source>
</reference>
<dbReference type="Pfam" id="PF01565">
    <property type="entry name" value="FAD_binding_4"/>
    <property type="match status" value="1"/>
</dbReference>
<evidence type="ECO:0000313" key="10">
    <source>
        <dbReference type="EMBL" id="GGZ30797.1"/>
    </source>
</evidence>
<feature type="domain" description="FAD-binding PCMH-type" evidence="9">
    <location>
        <begin position="40"/>
        <end position="279"/>
    </location>
</feature>
<accession>A0A918URV1</accession>
<keyword evidence="6" id="KW-0408">Iron</keyword>
<dbReference type="SUPFAM" id="SSF56176">
    <property type="entry name" value="FAD-binding/transporter-associated domain-like"/>
    <property type="match status" value="1"/>
</dbReference>
<dbReference type="InterPro" id="IPR017900">
    <property type="entry name" value="4Fe4S_Fe_S_CS"/>
</dbReference>
<dbReference type="Gene3D" id="1.10.45.10">
    <property type="entry name" value="Vanillyl-alcohol Oxidase, Chain A, domain 4"/>
    <property type="match status" value="1"/>
</dbReference>
<reference evidence="10" key="1">
    <citation type="journal article" date="2014" name="Int. J. Syst. Evol. Microbiol.">
        <title>Complete genome sequence of Corynebacterium casei LMG S-19264T (=DSM 44701T), isolated from a smear-ripened cheese.</title>
        <authorList>
            <consortium name="US DOE Joint Genome Institute (JGI-PGF)"/>
            <person name="Walter F."/>
            <person name="Albersmeier A."/>
            <person name="Kalinowski J."/>
            <person name="Ruckert C."/>
        </authorList>
    </citation>
    <scope>NUCLEOTIDE SEQUENCE</scope>
    <source>
        <strain evidence="10">KCTC 12368</strain>
    </source>
</reference>
<dbReference type="PANTHER" id="PTHR11748:SF119">
    <property type="entry name" value="D-2-HYDROXYGLUTARATE DEHYDROGENASE"/>
    <property type="match status" value="1"/>
</dbReference>
<dbReference type="RefSeq" id="WP_018474663.1">
    <property type="nucleotide sequence ID" value="NZ_BMWX01000004.1"/>
</dbReference>
<keyword evidence="2" id="KW-0285">Flavoprotein</keyword>
<dbReference type="InterPro" id="IPR016169">
    <property type="entry name" value="FAD-bd_PCMH_sub2"/>
</dbReference>
<dbReference type="InterPro" id="IPR016164">
    <property type="entry name" value="FAD-linked_Oxase-like_C"/>
</dbReference>
<evidence type="ECO:0000313" key="11">
    <source>
        <dbReference type="Proteomes" id="UP000619457"/>
    </source>
</evidence>
<evidence type="ECO:0000256" key="2">
    <source>
        <dbReference type="ARBA" id="ARBA00022630"/>
    </source>
</evidence>
<dbReference type="PROSITE" id="PS51379">
    <property type="entry name" value="4FE4S_FER_2"/>
    <property type="match status" value="1"/>
</dbReference>
<dbReference type="Pfam" id="PF13534">
    <property type="entry name" value="Fer4_17"/>
    <property type="match status" value="1"/>
</dbReference>
<dbReference type="GO" id="GO:0008720">
    <property type="term" value="F:D-lactate dehydrogenase (NAD+) activity"/>
    <property type="evidence" value="ECO:0007669"/>
    <property type="project" value="TreeGrafter"/>
</dbReference>
<dbReference type="Proteomes" id="UP000619457">
    <property type="component" value="Unassembled WGS sequence"/>
</dbReference>
<comment type="cofactor">
    <cofactor evidence="1">
        <name>FAD</name>
        <dbReference type="ChEBI" id="CHEBI:57692"/>
    </cofactor>
</comment>
<name>A0A918URV1_9BACT</name>
<keyword evidence="3" id="KW-0479">Metal-binding</keyword>
<evidence type="ECO:0000256" key="6">
    <source>
        <dbReference type="ARBA" id="ARBA00023004"/>
    </source>
</evidence>
<keyword evidence="5" id="KW-0560">Oxidoreductase</keyword>
<dbReference type="InterPro" id="IPR016171">
    <property type="entry name" value="Vanillyl_alc_oxidase_C-sub2"/>
</dbReference>
<dbReference type="AlphaFoldDB" id="A0A918URV1"/>
<dbReference type="GO" id="GO:0071949">
    <property type="term" value="F:FAD binding"/>
    <property type="evidence" value="ECO:0007669"/>
    <property type="project" value="InterPro"/>
</dbReference>
<dbReference type="GO" id="GO:0004458">
    <property type="term" value="F:D-lactate dehydrogenase (cytochrome) activity"/>
    <property type="evidence" value="ECO:0007669"/>
    <property type="project" value="TreeGrafter"/>
</dbReference>
<dbReference type="EMBL" id="BMWX01000004">
    <property type="protein sequence ID" value="GGZ30797.1"/>
    <property type="molecule type" value="Genomic_DNA"/>
</dbReference>
<keyword evidence="7" id="KW-0411">Iron-sulfur</keyword>
<sequence>MSKEAANLSPQLDQLAKELEGDLHYDQLMKTLYATDASVYREMPLAVAFPKSKEDIKKLIHFAKQNHTSLIPRTAGTSLAGQCVGDGIVVDVSKHFTSILEFNKEEGWVRVQPGVVRDVLNAFLKPHGFFFSPVTSTANRAMIGGMVGNNSCGTTSIIYGSTREHTLEIQTILSDGNEAIFHKISKQQFEEKKQLPGLEGDLYRMIQQELQDPQTQENIRKEFPKATIHRRNTGYAVDYLLESEVFSDSDASFDFCKLLCGSEGTLAFTTEVKIHLDPLPAPKDVVVAAHFTTLHESMIATQLAMKFKPTACELMDKIILDCTKENIEQSKNRYFVEGDPEAVLMVEFRGNTEEEALAQAQLMIDAMKAANLGYSYPLITGQRTSNVWALRSAGLGLLANIPGDRKAVACIEDTAVDLDDLADFIAEFGEIMKGFGQKPVHYAHAGAGEIHLRPILDLKKSEDVQDFFKITEAVAKLVKKYDGSLSGEHGDGRVRAAFIPIMVGEENYQLFRRLKQAWDPNKIFNPGKIVDTAPMTSFLRYEPDMATPEIETAMDFGHVGGILRAAEKCNGSGDCRKTPVSGGTMCPSYMATRNEKDTTRGRANTLREFLTKNTQPNPFDHPEIKEALDLCLSCKGCTAECPSNVDMASLKAEFLHQYHKTHGVPLRSKAFAYINNLNELGSLVPGLTNFFMTNKATGSAMKKMLGVASQRNLPTIAKVSLKKWYQKNYKSLAAPDKKIGAVHFFFDEFTNFNDTEIGIKAIKLLHHLGYEVKMVDHPESGRGALSKGLLDRAKAMANKNVAAFKDKVSISEPLVGVEPSAILSFKDEYPRLVNADLVEDAKNLKRHAMMVDEFLAKEAMRGHITAEQFSTATKKIKLHGHCHQKALSSVSFTERLLSLPQNYTVETIPSGCCGMAGSFGYEEEHYEVSMTVGDLVLFPAVREAAADTLIAAPGTSCRHQIADGTGKKALHPVEILFEAAGLS</sequence>
<dbReference type="GO" id="GO:0046872">
    <property type="term" value="F:metal ion binding"/>
    <property type="evidence" value="ECO:0007669"/>
    <property type="project" value="UniProtKB-KW"/>
</dbReference>
<evidence type="ECO:0000256" key="1">
    <source>
        <dbReference type="ARBA" id="ARBA00001974"/>
    </source>
</evidence>
<dbReference type="PROSITE" id="PS00198">
    <property type="entry name" value="4FE4S_FER_1"/>
    <property type="match status" value="1"/>
</dbReference>
<feature type="domain" description="4Fe-4S ferredoxin-type" evidence="8">
    <location>
        <begin position="620"/>
        <end position="653"/>
    </location>
</feature>
<keyword evidence="4" id="KW-0274">FAD</keyword>
<dbReference type="InterPro" id="IPR017896">
    <property type="entry name" value="4Fe4S_Fe-S-bd"/>
</dbReference>
<evidence type="ECO:0000256" key="5">
    <source>
        <dbReference type="ARBA" id="ARBA00023002"/>
    </source>
</evidence>
<dbReference type="GO" id="GO:1903457">
    <property type="term" value="P:lactate catabolic process"/>
    <property type="evidence" value="ECO:0007669"/>
    <property type="project" value="TreeGrafter"/>
</dbReference>
<dbReference type="InterPro" id="IPR016166">
    <property type="entry name" value="FAD-bd_PCMH"/>
</dbReference>
<dbReference type="InterPro" id="IPR036318">
    <property type="entry name" value="FAD-bd_PCMH-like_sf"/>
</dbReference>
<evidence type="ECO:0000256" key="3">
    <source>
        <dbReference type="ARBA" id="ARBA00022723"/>
    </source>
</evidence>
<dbReference type="Gene3D" id="3.30.70.2740">
    <property type="match status" value="1"/>
</dbReference>
<protein>
    <submittedName>
        <fullName evidence="10">Oxidoreductase</fullName>
    </submittedName>
</protein>
<dbReference type="InterPro" id="IPR004113">
    <property type="entry name" value="FAD-bd_oxidored_4_C"/>
</dbReference>
<evidence type="ECO:0000256" key="4">
    <source>
        <dbReference type="ARBA" id="ARBA00022827"/>
    </source>
</evidence>
<evidence type="ECO:0000256" key="7">
    <source>
        <dbReference type="ARBA" id="ARBA00023014"/>
    </source>
</evidence>
<comment type="caution">
    <text evidence="10">The sequence shown here is derived from an EMBL/GenBank/DDBJ whole genome shotgun (WGS) entry which is preliminary data.</text>
</comment>
<evidence type="ECO:0000259" key="9">
    <source>
        <dbReference type="PROSITE" id="PS51387"/>
    </source>
</evidence>
<dbReference type="PANTHER" id="PTHR11748">
    <property type="entry name" value="D-LACTATE DEHYDROGENASE"/>
    <property type="match status" value="1"/>
</dbReference>
<dbReference type="SUPFAM" id="SSF46548">
    <property type="entry name" value="alpha-helical ferredoxin"/>
    <property type="match status" value="1"/>
</dbReference>
<keyword evidence="11" id="KW-1185">Reference proteome</keyword>
<dbReference type="InterPro" id="IPR006094">
    <property type="entry name" value="Oxid_FAD_bind_N"/>
</dbReference>
<dbReference type="Pfam" id="PF02913">
    <property type="entry name" value="FAD-oxidase_C"/>
    <property type="match status" value="1"/>
</dbReference>
<dbReference type="Gene3D" id="3.30.465.10">
    <property type="match status" value="1"/>
</dbReference>